<dbReference type="AlphaFoldDB" id="A0A075FX32"/>
<dbReference type="InterPro" id="IPR000182">
    <property type="entry name" value="GNAT_dom"/>
</dbReference>
<dbReference type="InterPro" id="IPR016181">
    <property type="entry name" value="Acyl_CoA_acyltransferase"/>
</dbReference>
<organism evidence="2">
    <name type="scientific">uncultured marine thaumarchaeote AD1000_71_A04</name>
    <dbReference type="NCBI Taxonomy" id="1455935"/>
    <lineage>
        <taxon>Archaea</taxon>
        <taxon>Nitrososphaerota</taxon>
        <taxon>environmental samples</taxon>
    </lineage>
</organism>
<dbReference type="CDD" id="cd04301">
    <property type="entry name" value="NAT_SF"/>
    <property type="match status" value="1"/>
</dbReference>
<reference evidence="2" key="1">
    <citation type="journal article" date="2014" name="Genome Biol. Evol.">
        <title>Pangenome evidence for extensive interdomain horizontal transfer affecting lineage core and shell genes in uncultured planktonic thaumarchaeota and euryarchaeota.</title>
        <authorList>
            <person name="Deschamps P."/>
            <person name="Zivanovic Y."/>
            <person name="Moreira D."/>
            <person name="Rodriguez-Valera F."/>
            <person name="Lopez-Garcia P."/>
        </authorList>
    </citation>
    <scope>NUCLEOTIDE SEQUENCE</scope>
</reference>
<sequence>MTNSSSIEYSHCRFEDLSINDLYYVLRLRSIVFNHQQRLVEVSDGQCIEIDDKDSNCIHIIGKLPNQQIVATARLFDKQSPLKWGRFAIDPNHQKTGFGTQLLDYLDSIIDSKPIEMNAQSYLVDWYSKFGWSISGSEFLECGIKHVRMIKNM</sequence>
<dbReference type="SUPFAM" id="SSF55729">
    <property type="entry name" value="Acyl-CoA N-acyltransferases (Nat)"/>
    <property type="match status" value="1"/>
</dbReference>
<proteinExistence type="predicted"/>
<evidence type="ECO:0000313" key="2">
    <source>
        <dbReference type="EMBL" id="AIE95888.1"/>
    </source>
</evidence>
<feature type="domain" description="N-acetyltransferase" evidence="1">
    <location>
        <begin position="12"/>
        <end position="153"/>
    </location>
</feature>
<name>A0A075FX32_9ARCH</name>
<dbReference type="GO" id="GO:0016747">
    <property type="term" value="F:acyltransferase activity, transferring groups other than amino-acyl groups"/>
    <property type="evidence" value="ECO:0007669"/>
    <property type="project" value="InterPro"/>
</dbReference>
<keyword evidence="2" id="KW-0808">Transferase</keyword>
<dbReference type="Pfam" id="PF13673">
    <property type="entry name" value="Acetyltransf_10"/>
    <property type="match status" value="1"/>
</dbReference>
<dbReference type="PROSITE" id="PS51186">
    <property type="entry name" value="GNAT"/>
    <property type="match status" value="1"/>
</dbReference>
<gene>
    <name evidence="2" type="primary">elaA</name>
</gene>
<dbReference type="Gene3D" id="3.40.630.30">
    <property type="match status" value="1"/>
</dbReference>
<accession>A0A075FX32</accession>
<evidence type="ECO:0000259" key="1">
    <source>
        <dbReference type="PROSITE" id="PS51186"/>
    </source>
</evidence>
<dbReference type="EMBL" id="KF900464">
    <property type="protein sequence ID" value="AIE95888.1"/>
    <property type="molecule type" value="Genomic_DNA"/>
</dbReference>
<protein>
    <submittedName>
        <fullName evidence="2">GCN5-related N-acetyltransferase (ElaA)</fullName>
    </submittedName>
</protein>